<dbReference type="Gene3D" id="2.60.40.1120">
    <property type="entry name" value="Carboxypeptidase-like, regulatory domain"/>
    <property type="match status" value="1"/>
</dbReference>
<evidence type="ECO:0000313" key="10">
    <source>
        <dbReference type="EMBL" id="MBL1408682.1"/>
    </source>
</evidence>
<gene>
    <name evidence="10" type="ORF">JKG61_07975</name>
</gene>
<evidence type="ECO:0000256" key="8">
    <source>
        <dbReference type="SAM" id="SignalP"/>
    </source>
</evidence>
<dbReference type="Proteomes" id="UP000625283">
    <property type="component" value="Unassembled WGS sequence"/>
</dbReference>
<dbReference type="Pfam" id="PF13715">
    <property type="entry name" value="CarbopepD_reg_2"/>
    <property type="match status" value="1"/>
</dbReference>
<dbReference type="RefSeq" id="WP_202102432.1">
    <property type="nucleotide sequence ID" value="NZ_JAERTY010000003.1"/>
</dbReference>
<keyword evidence="11" id="KW-1185">Reference proteome</keyword>
<dbReference type="InterPro" id="IPR023997">
    <property type="entry name" value="TonB-dep_OMP_SusC/RagA_CS"/>
</dbReference>
<keyword evidence="5 7" id="KW-0472">Membrane</keyword>
<evidence type="ECO:0000256" key="5">
    <source>
        <dbReference type="ARBA" id="ARBA00023136"/>
    </source>
</evidence>
<dbReference type="Gene3D" id="2.170.130.10">
    <property type="entry name" value="TonB-dependent receptor, plug domain"/>
    <property type="match status" value="1"/>
</dbReference>
<dbReference type="Pfam" id="PF07715">
    <property type="entry name" value="Plug"/>
    <property type="match status" value="1"/>
</dbReference>
<comment type="similarity">
    <text evidence="7">Belongs to the TonB-dependent receptor family.</text>
</comment>
<dbReference type="EMBL" id="JAERTY010000003">
    <property type="protein sequence ID" value="MBL1408682.1"/>
    <property type="molecule type" value="Genomic_DNA"/>
</dbReference>
<keyword evidence="6 7" id="KW-0998">Cell outer membrane</keyword>
<sequence>MKNYTRLKSVFMICALMSFFTPSIYAQQQTLRGKVSSAETNEHLAGVSIQVKNKQTSTKTNAKGEYQISVSTGDVLVFSSVGYANKEVKLEQQLVLNVALSPTRQEIQQVEISTGYQTINPERFVGAASKLDSASFHDQAGKGIIERLKANVTGVLFPRQATEEPTIRGLSTLYAIAGLGVHAPLIVVDNFPMDHRFDMNSINPNDVLDITVLKDAAAASIWGARAGNGVIVITTKKGKYQEKLNFSASSNFGITEKPDLYAYDRMEIADFIEVERFLFGKNHYTAQLNNSTTRPIVSPVVEVLNQLKNTDIDEATAEALIAGYKKNDIRRDLERYVFQRAIKQQHYIGMNGGTDNANYSLSFGYNQNRSNLQHSKASQDYTVKANYGMKPIKNLEINTGLFYTSAKSPASNLPLFSTIPYEALADADGNPLATSRLIRRSYLDTAGNGKLLDWQYRPLDEMRLTDNNTHTKSINLNVGASYRIFDGLRGSIQYNFRTQNGFQKELRTQETYYVRDLINRFSVITGDVAKSEFPMGAYLNLYDTETKSENLRAQLDYAKSWKVHNLSAMLVAERSESVSSDRTNTFLGYDDEYETYKKDINHNIAYPIFQRIAGTTGKIPENNKLSSGNTSRFVSFLANASYTYKNLYTLYGSARRDGTNFYGATTNNKWKPMWSIGASWNISNEAFFDLSWINSLKVKSSFGYMGNTVPITGLMTITRQKIPDEFTGLPYATIPTPPNPTLRWEQIKTINTGLDFSLLNNRLSGTIDYFHKQSIDLIASMPMDPTIGITKQQINSASLKTNGTELKLNSRNLQGPIQWNTGFGFSYVKTIVTKFFDNGYRASDFIGLGVNPTEGQVAYGLASYKWGGLDPSNGQPQGYLNGELSKDYQAIFNDSIQNQNFHGSSMPLVYGFINNSISYKNISLSANIAYQLDYYFRANTIDYSLLYNVNRVTHPDFNKRWQKSGDELTTTVPAMAYPVVARSDAFYANSEVNVHRADHIRLRDIRLQYRINKGSIPHLPVQSVQLFLNASNLNIILWRANKKGLDPDLTYPSQYQSYPSSKIWTMGFNIQF</sequence>
<comment type="caution">
    <text evidence="10">The sequence shown here is derived from an EMBL/GenBank/DDBJ whole genome shotgun (WGS) entry which is preliminary data.</text>
</comment>
<feature type="chain" id="PRO_5046502305" evidence="8">
    <location>
        <begin position="27"/>
        <end position="1072"/>
    </location>
</feature>
<evidence type="ECO:0000256" key="7">
    <source>
        <dbReference type="PROSITE-ProRule" id="PRU01360"/>
    </source>
</evidence>
<evidence type="ECO:0000256" key="2">
    <source>
        <dbReference type="ARBA" id="ARBA00022448"/>
    </source>
</evidence>
<evidence type="ECO:0000256" key="6">
    <source>
        <dbReference type="ARBA" id="ARBA00023237"/>
    </source>
</evidence>
<evidence type="ECO:0000256" key="4">
    <source>
        <dbReference type="ARBA" id="ARBA00022692"/>
    </source>
</evidence>
<dbReference type="NCBIfam" id="TIGR04056">
    <property type="entry name" value="OMP_RagA_SusC"/>
    <property type="match status" value="1"/>
</dbReference>
<protein>
    <submittedName>
        <fullName evidence="10">SusC/RagA family TonB-linked outer membrane protein</fullName>
    </submittedName>
</protein>
<dbReference type="Gene3D" id="2.40.170.20">
    <property type="entry name" value="TonB-dependent receptor, beta-barrel domain"/>
    <property type="match status" value="1"/>
</dbReference>
<evidence type="ECO:0000256" key="3">
    <source>
        <dbReference type="ARBA" id="ARBA00022452"/>
    </source>
</evidence>
<dbReference type="SUPFAM" id="SSF49464">
    <property type="entry name" value="Carboxypeptidase regulatory domain-like"/>
    <property type="match status" value="1"/>
</dbReference>
<name>A0ABS1R3U2_9SPHI</name>
<feature type="signal peptide" evidence="8">
    <location>
        <begin position="1"/>
        <end position="26"/>
    </location>
</feature>
<proteinExistence type="inferred from homology"/>
<feature type="domain" description="TonB-dependent receptor plug" evidence="9">
    <location>
        <begin position="127"/>
        <end position="230"/>
    </location>
</feature>
<accession>A0ABS1R3U2</accession>
<evidence type="ECO:0000313" key="11">
    <source>
        <dbReference type="Proteomes" id="UP000625283"/>
    </source>
</evidence>
<dbReference type="InterPro" id="IPR023996">
    <property type="entry name" value="TonB-dep_OMP_SusC/RagA"/>
</dbReference>
<keyword evidence="2 7" id="KW-0813">Transport</keyword>
<comment type="subcellular location">
    <subcellularLocation>
        <location evidence="1 7">Cell outer membrane</location>
        <topology evidence="1 7">Multi-pass membrane protein</topology>
    </subcellularLocation>
</comment>
<dbReference type="InterPro" id="IPR037066">
    <property type="entry name" value="Plug_dom_sf"/>
</dbReference>
<organism evidence="10 11">
    <name type="scientific">Sphingobacterium faecale</name>
    <dbReference type="NCBI Taxonomy" id="2803775"/>
    <lineage>
        <taxon>Bacteria</taxon>
        <taxon>Pseudomonadati</taxon>
        <taxon>Bacteroidota</taxon>
        <taxon>Sphingobacteriia</taxon>
        <taxon>Sphingobacteriales</taxon>
        <taxon>Sphingobacteriaceae</taxon>
        <taxon>Sphingobacterium</taxon>
    </lineage>
</organism>
<evidence type="ECO:0000256" key="1">
    <source>
        <dbReference type="ARBA" id="ARBA00004571"/>
    </source>
</evidence>
<dbReference type="InterPro" id="IPR039426">
    <property type="entry name" value="TonB-dep_rcpt-like"/>
</dbReference>
<evidence type="ECO:0000259" key="9">
    <source>
        <dbReference type="Pfam" id="PF07715"/>
    </source>
</evidence>
<dbReference type="InterPro" id="IPR036942">
    <property type="entry name" value="Beta-barrel_TonB_sf"/>
</dbReference>
<dbReference type="InterPro" id="IPR012910">
    <property type="entry name" value="Plug_dom"/>
</dbReference>
<keyword evidence="4 7" id="KW-0812">Transmembrane</keyword>
<dbReference type="SUPFAM" id="SSF56935">
    <property type="entry name" value="Porins"/>
    <property type="match status" value="1"/>
</dbReference>
<keyword evidence="3 7" id="KW-1134">Transmembrane beta strand</keyword>
<dbReference type="PROSITE" id="PS52016">
    <property type="entry name" value="TONB_DEPENDENT_REC_3"/>
    <property type="match status" value="1"/>
</dbReference>
<dbReference type="NCBIfam" id="TIGR04057">
    <property type="entry name" value="SusC_RagA_signa"/>
    <property type="match status" value="1"/>
</dbReference>
<reference evidence="10 11" key="1">
    <citation type="submission" date="2021-01" db="EMBL/GenBank/DDBJ databases">
        <title>C459-1 draft genome sequence.</title>
        <authorList>
            <person name="Zhang X.-F."/>
        </authorList>
    </citation>
    <scope>NUCLEOTIDE SEQUENCE [LARGE SCALE GENOMIC DNA]</scope>
    <source>
        <strain evidence="11">C459-1</strain>
    </source>
</reference>
<dbReference type="InterPro" id="IPR008969">
    <property type="entry name" value="CarboxyPept-like_regulatory"/>
</dbReference>
<keyword evidence="8" id="KW-0732">Signal</keyword>